<sequence length="353" mass="37826">MTGDTHYDLEILAELAEGLLDAATAKQVREHLAVCDPCGERLADLAAVREVLAATPTPAMPMGVALRIDQALAAEAERRPRTAVALAEAPDWDRLMAGSPWETAAKEAPPWEAPAARAPEPERPAEPAAPWAAEEETPSPWETRRRVRAEEPEPAFLAAAPVPEPEAGHEPEARPLPLGVVADDGTIVPAKRRKAGASRRRRWLMPVASAAAACAVIGTAAVGTTMFAASPGPSNSPAPIAAPSKTMVIGPAYKITETDFNYSNRDLRGTLSDYFAPAPVQKGEDEVDAKLTRCVNKVAGIVGDKPFQVDRAYYLGQEATIMLFWKDRAANTVQVRVLGPECKNLRKPGLAKW</sequence>
<dbReference type="Proteomes" id="UP000578449">
    <property type="component" value="Unassembled WGS sequence"/>
</dbReference>
<keyword evidence="7" id="KW-1185">Reference proteome</keyword>
<dbReference type="RefSeq" id="WP_185047364.1">
    <property type="nucleotide sequence ID" value="NZ_BAABIX010000006.1"/>
</dbReference>
<keyword evidence="1" id="KW-0805">Transcription regulation</keyword>
<accession>A0A840NXV0</accession>
<evidence type="ECO:0000256" key="2">
    <source>
        <dbReference type="ARBA" id="ARBA00023163"/>
    </source>
</evidence>
<keyword evidence="4" id="KW-1133">Transmembrane helix</keyword>
<dbReference type="InterPro" id="IPR027383">
    <property type="entry name" value="Znf_put"/>
</dbReference>
<dbReference type="InterPro" id="IPR041916">
    <property type="entry name" value="Anti_sigma_zinc_sf"/>
</dbReference>
<feature type="region of interest" description="Disordered" evidence="3">
    <location>
        <begin position="105"/>
        <end position="147"/>
    </location>
</feature>
<feature type="transmembrane region" description="Helical" evidence="4">
    <location>
        <begin position="203"/>
        <end position="229"/>
    </location>
</feature>
<reference evidence="6 7" key="1">
    <citation type="submission" date="2020-08" db="EMBL/GenBank/DDBJ databases">
        <title>Genomic Encyclopedia of Type Strains, Phase IV (KMG-IV): sequencing the most valuable type-strain genomes for metagenomic binning, comparative biology and taxonomic classification.</title>
        <authorList>
            <person name="Goeker M."/>
        </authorList>
    </citation>
    <scope>NUCLEOTIDE SEQUENCE [LARGE SCALE GENOMIC DNA]</scope>
    <source>
        <strain evidence="6 7">DSM 45615</strain>
    </source>
</reference>
<protein>
    <recommendedName>
        <fullName evidence="5">Putative zinc-finger domain-containing protein</fullName>
    </recommendedName>
</protein>
<dbReference type="EMBL" id="JACHGN010000001">
    <property type="protein sequence ID" value="MBB5130481.1"/>
    <property type="molecule type" value="Genomic_DNA"/>
</dbReference>
<evidence type="ECO:0000256" key="1">
    <source>
        <dbReference type="ARBA" id="ARBA00023015"/>
    </source>
</evidence>
<evidence type="ECO:0000313" key="7">
    <source>
        <dbReference type="Proteomes" id="UP000578449"/>
    </source>
</evidence>
<dbReference type="Pfam" id="PF13490">
    <property type="entry name" value="zf-HC2"/>
    <property type="match status" value="1"/>
</dbReference>
<dbReference type="Gene3D" id="1.10.10.1320">
    <property type="entry name" value="Anti-sigma factor, zinc-finger domain"/>
    <property type="match status" value="1"/>
</dbReference>
<organism evidence="6 7">
    <name type="scientific">Thermocatellispora tengchongensis</name>
    <dbReference type="NCBI Taxonomy" id="1073253"/>
    <lineage>
        <taxon>Bacteria</taxon>
        <taxon>Bacillati</taxon>
        <taxon>Actinomycetota</taxon>
        <taxon>Actinomycetes</taxon>
        <taxon>Streptosporangiales</taxon>
        <taxon>Streptosporangiaceae</taxon>
        <taxon>Thermocatellispora</taxon>
    </lineage>
</organism>
<evidence type="ECO:0000256" key="4">
    <source>
        <dbReference type="SAM" id="Phobius"/>
    </source>
</evidence>
<keyword evidence="2" id="KW-0804">Transcription</keyword>
<name>A0A840NXV0_9ACTN</name>
<gene>
    <name evidence="6" type="ORF">HNP84_000169</name>
</gene>
<evidence type="ECO:0000313" key="6">
    <source>
        <dbReference type="EMBL" id="MBB5130481.1"/>
    </source>
</evidence>
<evidence type="ECO:0000259" key="5">
    <source>
        <dbReference type="Pfam" id="PF13490"/>
    </source>
</evidence>
<evidence type="ECO:0000256" key="3">
    <source>
        <dbReference type="SAM" id="MobiDB-lite"/>
    </source>
</evidence>
<comment type="caution">
    <text evidence="6">The sequence shown here is derived from an EMBL/GenBank/DDBJ whole genome shotgun (WGS) entry which is preliminary data.</text>
</comment>
<feature type="compositionally biased region" description="Low complexity" evidence="3">
    <location>
        <begin position="105"/>
        <end position="118"/>
    </location>
</feature>
<proteinExistence type="predicted"/>
<dbReference type="AlphaFoldDB" id="A0A840NXV0"/>
<keyword evidence="4" id="KW-0472">Membrane</keyword>
<keyword evidence="4" id="KW-0812">Transmembrane</keyword>
<feature type="domain" description="Putative zinc-finger" evidence="5">
    <location>
        <begin position="12"/>
        <end position="38"/>
    </location>
</feature>